<dbReference type="PANTHER" id="PTHR46913:SF1">
    <property type="entry name" value="RING-H2 FINGER PROTEIN ATL16"/>
    <property type="match status" value="1"/>
</dbReference>
<evidence type="ECO:0000256" key="4">
    <source>
        <dbReference type="ARBA" id="ARBA00012483"/>
    </source>
</evidence>
<reference evidence="18" key="1">
    <citation type="journal article" date="2016" name="Nature">
        <title>The genome of the seagrass Zostera marina reveals angiosperm adaptation to the sea.</title>
        <authorList>
            <person name="Olsen J.L."/>
            <person name="Rouze P."/>
            <person name="Verhelst B."/>
            <person name="Lin Y.-C."/>
            <person name="Bayer T."/>
            <person name="Collen J."/>
            <person name="Dattolo E."/>
            <person name="De Paoli E."/>
            <person name="Dittami S."/>
            <person name="Maumus F."/>
            <person name="Michel G."/>
            <person name="Kersting A."/>
            <person name="Lauritano C."/>
            <person name="Lohaus R."/>
            <person name="Toepel M."/>
            <person name="Tonon T."/>
            <person name="Vanneste K."/>
            <person name="Amirebrahimi M."/>
            <person name="Brakel J."/>
            <person name="Bostroem C."/>
            <person name="Chovatia M."/>
            <person name="Grimwood J."/>
            <person name="Jenkins J.W."/>
            <person name="Jueterbock A."/>
            <person name="Mraz A."/>
            <person name="Stam W.T."/>
            <person name="Tice H."/>
            <person name="Bornberg-Bauer E."/>
            <person name="Green P.J."/>
            <person name="Pearson G.A."/>
            <person name="Procaccini G."/>
            <person name="Duarte C.M."/>
            <person name="Schmutz J."/>
            <person name="Reusch T.B.H."/>
            <person name="Van de Peer Y."/>
        </authorList>
    </citation>
    <scope>NUCLEOTIDE SEQUENCE [LARGE SCALE GENOMIC DNA]</scope>
    <source>
        <strain evidence="18">cv. Finnish</strain>
    </source>
</reference>
<evidence type="ECO:0000256" key="12">
    <source>
        <dbReference type="ARBA" id="ARBA00023136"/>
    </source>
</evidence>
<dbReference type="InterPro" id="IPR013083">
    <property type="entry name" value="Znf_RING/FYVE/PHD"/>
</dbReference>
<evidence type="ECO:0000256" key="1">
    <source>
        <dbReference type="ARBA" id="ARBA00000900"/>
    </source>
</evidence>
<evidence type="ECO:0000313" key="17">
    <source>
        <dbReference type="EMBL" id="KMZ69480.1"/>
    </source>
</evidence>
<dbReference type="Gene3D" id="3.30.40.10">
    <property type="entry name" value="Zinc/RING finger domain, C3HC4 (zinc finger)"/>
    <property type="match status" value="1"/>
</dbReference>
<comment type="caution">
    <text evidence="17">The sequence shown here is derived from an EMBL/GenBank/DDBJ whole genome shotgun (WGS) entry which is preliminary data.</text>
</comment>
<dbReference type="GO" id="GO:0016020">
    <property type="term" value="C:membrane"/>
    <property type="evidence" value="ECO:0007669"/>
    <property type="project" value="UniProtKB-SubCell"/>
</dbReference>
<accession>A0A0K9PMM1</accession>
<feature type="transmembrane region" description="Helical" evidence="15">
    <location>
        <begin position="37"/>
        <end position="61"/>
    </location>
</feature>
<evidence type="ECO:0000256" key="3">
    <source>
        <dbReference type="ARBA" id="ARBA00004906"/>
    </source>
</evidence>
<dbReference type="InterPro" id="IPR044600">
    <property type="entry name" value="ATL1/ATL16-like"/>
</dbReference>
<dbReference type="AlphaFoldDB" id="A0A0K9PMM1"/>
<evidence type="ECO:0000313" key="18">
    <source>
        <dbReference type="Proteomes" id="UP000036987"/>
    </source>
</evidence>
<keyword evidence="9" id="KW-0833">Ubl conjugation pathway</keyword>
<evidence type="ECO:0000256" key="11">
    <source>
        <dbReference type="ARBA" id="ARBA00022989"/>
    </source>
</evidence>
<dbReference type="PROSITE" id="PS50089">
    <property type="entry name" value="ZF_RING_2"/>
    <property type="match status" value="1"/>
</dbReference>
<evidence type="ECO:0000256" key="8">
    <source>
        <dbReference type="ARBA" id="ARBA00022771"/>
    </source>
</evidence>
<gene>
    <name evidence="17" type="ORF">ZOSMA_213G00220</name>
</gene>
<evidence type="ECO:0000256" key="2">
    <source>
        <dbReference type="ARBA" id="ARBA00004167"/>
    </source>
</evidence>
<dbReference type="GO" id="GO:0061630">
    <property type="term" value="F:ubiquitin protein ligase activity"/>
    <property type="evidence" value="ECO:0007669"/>
    <property type="project" value="UniProtKB-EC"/>
</dbReference>
<dbReference type="OrthoDB" id="9984778at2759"/>
<keyword evidence="8 13" id="KW-0863">Zinc-finger</keyword>
<comment type="subcellular location">
    <subcellularLocation>
        <location evidence="2">Membrane</location>
        <topology evidence="2">Single-pass membrane protein</topology>
    </subcellularLocation>
</comment>
<keyword evidence="12 15" id="KW-0472">Membrane</keyword>
<proteinExistence type="predicted"/>
<protein>
    <recommendedName>
        <fullName evidence="4">RING-type E3 ubiquitin transferase</fullName>
        <ecNumber evidence="4">2.3.2.27</ecNumber>
    </recommendedName>
</protein>
<dbReference type="GO" id="GO:0016567">
    <property type="term" value="P:protein ubiquitination"/>
    <property type="evidence" value="ECO:0000318"/>
    <property type="project" value="GO_Central"/>
</dbReference>
<evidence type="ECO:0000256" key="5">
    <source>
        <dbReference type="ARBA" id="ARBA00022679"/>
    </source>
</evidence>
<dbReference type="OMA" id="CAHICAK"/>
<comment type="catalytic activity">
    <reaction evidence="1">
        <text>S-ubiquitinyl-[E2 ubiquitin-conjugating enzyme]-L-cysteine + [acceptor protein]-L-lysine = [E2 ubiquitin-conjugating enzyme]-L-cysteine + N(6)-ubiquitinyl-[acceptor protein]-L-lysine.</text>
        <dbReference type="EC" id="2.3.2.27"/>
    </reaction>
</comment>
<dbReference type="SMART" id="SM00184">
    <property type="entry name" value="RING"/>
    <property type="match status" value="1"/>
</dbReference>
<evidence type="ECO:0000256" key="14">
    <source>
        <dbReference type="SAM" id="MobiDB-lite"/>
    </source>
</evidence>
<organism evidence="17 18">
    <name type="scientific">Zostera marina</name>
    <name type="common">Eelgrass</name>
    <dbReference type="NCBI Taxonomy" id="29655"/>
    <lineage>
        <taxon>Eukaryota</taxon>
        <taxon>Viridiplantae</taxon>
        <taxon>Streptophyta</taxon>
        <taxon>Embryophyta</taxon>
        <taxon>Tracheophyta</taxon>
        <taxon>Spermatophyta</taxon>
        <taxon>Magnoliopsida</taxon>
        <taxon>Liliopsida</taxon>
        <taxon>Zosteraceae</taxon>
        <taxon>Zostera</taxon>
    </lineage>
</organism>
<evidence type="ECO:0000256" key="15">
    <source>
        <dbReference type="SAM" id="Phobius"/>
    </source>
</evidence>
<feature type="region of interest" description="Disordered" evidence="14">
    <location>
        <begin position="69"/>
        <end position="89"/>
    </location>
</feature>
<evidence type="ECO:0000256" key="13">
    <source>
        <dbReference type="PROSITE-ProRule" id="PRU00175"/>
    </source>
</evidence>
<dbReference type="Pfam" id="PF13639">
    <property type="entry name" value="zf-RING_2"/>
    <property type="match status" value="1"/>
</dbReference>
<evidence type="ECO:0000259" key="16">
    <source>
        <dbReference type="PROSITE" id="PS50089"/>
    </source>
</evidence>
<feature type="domain" description="RING-type" evidence="16">
    <location>
        <begin position="136"/>
        <end position="178"/>
    </location>
</feature>
<dbReference type="EMBL" id="LFYR01000766">
    <property type="protein sequence ID" value="KMZ69480.1"/>
    <property type="molecule type" value="Genomic_DNA"/>
</dbReference>
<comment type="pathway">
    <text evidence="3">Protein modification; protein ubiquitination.</text>
</comment>
<sequence length="231" mass="26443">MENYNYRRLKSASFPNISPNPNNSTNHHKHYNKWNDIIFLVSFFFSVFLVVILVIIVSWLCKRLHSRSQRSRSGSTGGGVDVGDGDGDGGGNNNNNTIIVINNDNDDSYGVNSSLIQQLPVVIYEKYIKKEEGLMCSICVMDFEDTEFLRLLPKCEHAFHSLCIEEWLKICMTCPVCRSLVEDTDVNLIPYMNITGQELQVRYGSDHMFDLDIAYALDAARRSSYHRRHSF</sequence>
<evidence type="ECO:0000256" key="10">
    <source>
        <dbReference type="ARBA" id="ARBA00022833"/>
    </source>
</evidence>
<dbReference type="GO" id="GO:0008270">
    <property type="term" value="F:zinc ion binding"/>
    <property type="evidence" value="ECO:0007669"/>
    <property type="project" value="UniProtKB-KW"/>
</dbReference>
<keyword evidence="5" id="KW-0808">Transferase</keyword>
<dbReference type="STRING" id="29655.A0A0K9PMM1"/>
<keyword evidence="11 15" id="KW-1133">Transmembrane helix</keyword>
<keyword evidence="18" id="KW-1185">Reference proteome</keyword>
<name>A0A0K9PMM1_ZOSMR</name>
<dbReference type="EC" id="2.3.2.27" evidence="4"/>
<evidence type="ECO:0000256" key="9">
    <source>
        <dbReference type="ARBA" id="ARBA00022786"/>
    </source>
</evidence>
<evidence type="ECO:0000256" key="7">
    <source>
        <dbReference type="ARBA" id="ARBA00022723"/>
    </source>
</evidence>
<keyword evidence="7" id="KW-0479">Metal-binding</keyword>
<keyword evidence="6 15" id="KW-0812">Transmembrane</keyword>
<dbReference type="PANTHER" id="PTHR46913">
    <property type="entry name" value="RING-H2 FINGER PROTEIN ATL16"/>
    <property type="match status" value="1"/>
</dbReference>
<keyword evidence="10" id="KW-0862">Zinc</keyword>
<dbReference type="Proteomes" id="UP000036987">
    <property type="component" value="Unassembled WGS sequence"/>
</dbReference>
<dbReference type="SUPFAM" id="SSF57850">
    <property type="entry name" value="RING/U-box"/>
    <property type="match status" value="1"/>
</dbReference>
<feature type="compositionally biased region" description="Gly residues" evidence="14">
    <location>
        <begin position="75"/>
        <end position="89"/>
    </location>
</feature>
<evidence type="ECO:0000256" key="6">
    <source>
        <dbReference type="ARBA" id="ARBA00022692"/>
    </source>
</evidence>
<dbReference type="InterPro" id="IPR001841">
    <property type="entry name" value="Znf_RING"/>
</dbReference>